<accession>A0A5N5NSS4</accession>
<dbReference type="Proteomes" id="UP000326939">
    <property type="component" value="Chromosome 2"/>
</dbReference>
<keyword evidence="2" id="KW-1185">Reference proteome</keyword>
<reference evidence="2" key="1">
    <citation type="journal article" date="2019" name="Gigascience">
        <title>De novo genome assembly of the endangered Acer yangbiense, a plant species with extremely small populations endemic to Yunnan Province, China.</title>
        <authorList>
            <person name="Yang J."/>
            <person name="Wariss H.M."/>
            <person name="Tao L."/>
            <person name="Zhang R."/>
            <person name="Yun Q."/>
            <person name="Hollingsworth P."/>
            <person name="Dao Z."/>
            <person name="Luo G."/>
            <person name="Guo H."/>
            <person name="Ma Y."/>
            <person name="Sun W."/>
        </authorList>
    </citation>
    <scope>NUCLEOTIDE SEQUENCE [LARGE SCALE GENOMIC DNA]</scope>
    <source>
        <strain evidence="2">cv. br00</strain>
    </source>
</reference>
<evidence type="ECO:0000313" key="1">
    <source>
        <dbReference type="EMBL" id="KAB5569781.1"/>
    </source>
</evidence>
<sequence length="690" mass="76867">MDYSLYTTSNKTLSLQVLPPAVKSRKLPSISFPSWTFKSSAAFLNRKVEQNPRRGVSVIVVARAGSSSHCEPSSSSSLNTPLELRSSAGKYLSGVFQNQRQLFHVAVADELKLLADDRDSASSRMVRSTGSDEASLHRCKAVERSSCLIVLHMDVLITIAINVLYYLIESNGVTQLPNNSVSLLLSARRIAELKEDECRVAVEDVMYMLVLYKFSEIRVPLVPKLSRCIYNGRLEIRPSKDWELESIHSFEVLEMVREHVSTVIGLKANSSVADSWATTEVQKCRIGRVYAASILYGYFLKSASLRHHLDWCLALPHQDIHLGHRTTLQFPESQPSYGMKNLVFGQMSNKQSESQGTRLDRPKSELEKLKCYMMGFDSDTLHRCAKLKSEEAVNLIEKHSCALFGDEKTGVLENDEVILTSFSSLKRLVLEAVAFGCFLWDTEEYVNSWIWITLTAKSFSEMESVVGCQLVKHLMISAVRVLGCYSVLGEVKALLAVYVLRMGADYKTVSCAQTESRIQRRIRYLVRSKNFMLPMVATSKLHALMNSFIFLAITALSSLVFRLIFSATAYLLVLIIQGCRLPSQAVQGGLQLIADATRACFELVLEFIVEKISSSTAAAFDLLIEGISASAALTGSALEGLVEKTRNSLDGVLENSLSQLAEDFGEMISAIMTALWNNYKDAVRYFTENA</sequence>
<dbReference type="AlphaFoldDB" id="A0A5N5NSS4"/>
<evidence type="ECO:0000313" key="2">
    <source>
        <dbReference type="Proteomes" id="UP000326939"/>
    </source>
</evidence>
<dbReference type="Pfam" id="PF05542">
    <property type="entry name" value="DUF760"/>
    <property type="match status" value="1"/>
</dbReference>
<dbReference type="PANTHER" id="PTHR31808:SF9">
    <property type="entry name" value="F21O3.2 PROTEIN"/>
    <property type="match status" value="1"/>
</dbReference>
<dbReference type="PANTHER" id="PTHR31808">
    <property type="entry name" value="EXPRESSED PROTEIN"/>
    <property type="match status" value="1"/>
</dbReference>
<dbReference type="EMBL" id="VDCV01000002">
    <property type="protein sequence ID" value="KAB5569781.1"/>
    <property type="molecule type" value="Genomic_DNA"/>
</dbReference>
<protein>
    <submittedName>
        <fullName evidence="1">Uncharacterized protein</fullName>
    </submittedName>
</protein>
<organism evidence="1 2">
    <name type="scientific">Salix brachista</name>
    <dbReference type="NCBI Taxonomy" id="2182728"/>
    <lineage>
        <taxon>Eukaryota</taxon>
        <taxon>Viridiplantae</taxon>
        <taxon>Streptophyta</taxon>
        <taxon>Embryophyta</taxon>
        <taxon>Tracheophyta</taxon>
        <taxon>Spermatophyta</taxon>
        <taxon>Magnoliopsida</taxon>
        <taxon>eudicotyledons</taxon>
        <taxon>Gunneridae</taxon>
        <taxon>Pentapetalae</taxon>
        <taxon>rosids</taxon>
        <taxon>fabids</taxon>
        <taxon>Malpighiales</taxon>
        <taxon>Salicaceae</taxon>
        <taxon>Saliceae</taxon>
        <taxon>Salix</taxon>
    </lineage>
</organism>
<name>A0A5N5NSS4_9ROSI</name>
<dbReference type="InterPro" id="IPR038925">
    <property type="entry name" value="At3g17800-like"/>
</dbReference>
<dbReference type="InterPro" id="IPR008479">
    <property type="entry name" value="DUF760"/>
</dbReference>
<proteinExistence type="predicted"/>
<comment type="caution">
    <text evidence="1">The sequence shown here is derived from an EMBL/GenBank/DDBJ whole genome shotgun (WGS) entry which is preliminary data.</text>
</comment>
<gene>
    <name evidence="1" type="ORF">DKX38_003574</name>
</gene>